<organism evidence="1 2">
    <name type="scientific">Hevea brasiliensis</name>
    <name type="common">Para rubber tree</name>
    <name type="synonym">Siphonia brasiliensis</name>
    <dbReference type="NCBI Taxonomy" id="3981"/>
    <lineage>
        <taxon>Eukaryota</taxon>
        <taxon>Viridiplantae</taxon>
        <taxon>Streptophyta</taxon>
        <taxon>Embryophyta</taxon>
        <taxon>Tracheophyta</taxon>
        <taxon>Spermatophyta</taxon>
        <taxon>Magnoliopsida</taxon>
        <taxon>eudicotyledons</taxon>
        <taxon>Gunneridae</taxon>
        <taxon>Pentapetalae</taxon>
        <taxon>rosids</taxon>
        <taxon>fabids</taxon>
        <taxon>Malpighiales</taxon>
        <taxon>Euphorbiaceae</taxon>
        <taxon>Crotonoideae</taxon>
        <taxon>Micrandreae</taxon>
        <taxon>Hevea</taxon>
    </lineage>
</organism>
<evidence type="ECO:0000313" key="2">
    <source>
        <dbReference type="Proteomes" id="UP000467840"/>
    </source>
</evidence>
<gene>
    <name evidence="1" type="ORF">GH714_010321</name>
</gene>
<name>A0A6A6L9A6_HEVBR</name>
<proteinExistence type="predicted"/>
<dbReference type="Proteomes" id="UP000467840">
    <property type="component" value="Chromosome 18"/>
</dbReference>
<comment type="caution">
    <text evidence="1">The sequence shown here is derived from an EMBL/GenBank/DDBJ whole genome shotgun (WGS) entry which is preliminary data.</text>
</comment>
<evidence type="ECO:0000313" key="1">
    <source>
        <dbReference type="EMBL" id="KAF2296868.1"/>
    </source>
</evidence>
<reference evidence="1 2" key="1">
    <citation type="journal article" date="2020" name="Mol. Plant">
        <title>The Chromosome-Based Rubber Tree Genome Provides New Insights into Spurge Genome Evolution and Rubber Biosynthesis.</title>
        <authorList>
            <person name="Liu J."/>
            <person name="Shi C."/>
            <person name="Shi C.C."/>
            <person name="Li W."/>
            <person name="Zhang Q.J."/>
            <person name="Zhang Y."/>
            <person name="Li K."/>
            <person name="Lu H.F."/>
            <person name="Shi C."/>
            <person name="Zhu S.T."/>
            <person name="Xiao Z.Y."/>
            <person name="Nan H."/>
            <person name="Yue Y."/>
            <person name="Zhu X.G."/>
            <person name="Wu Y."/>
            <person name="Hong X.N."/>
            <person name="Fan G.Y."/>
            <person name="Tong Y."/>
            <person name="Zhang D."/>
            <person name="Mao C.L."/>
            <person name="Liu Y.L."/>
            <person name="Hao S.J."/>
            <person name="Liu W.Q."/>
            <person name="Lv M.Q."/>
            <person name="Zhang H.B."/>
            <person name="Liu Y."/>
            <person name="Hu-Tang G.R."/>
            <person name="Wang J.P."/>
            <person name="Wang J.H."/>
            <person name="Sun Y.H."/>
            <person name="Ni S.B."/>
            <person name="Chen W.B."/>
            <person name="Zhang X.C."/>
            <person name="Jiao Y.N."/>
            <person name="Eichler E.E."/>
            <person name="Li G.H."/>
            <person name="Liu X."/>
            <person name="Gao L.Z."/>
        </authorList>
    </citation>
    <scope>NUCLEOTIDE SEQUENCE [LARGE SCALE GENOMIC DNA]</scope>
    <source>
        <strain evidence="2">cv. GT1</strain>
        <tissue evidence="1">Leaf</tissue>
    </source>
</reference>
<dbReference type="EMBL" id="JAAGAX010000012">
    <property type="protein sequence ID" value="KAF2296868.1"/>
    <property type="molecule type" value="Genomic_DNA"/>
</dbReference>
<protein>
    <submittedName>
        <fullName evidence="1">Uncharacterized protein</fullName>
    </submittedName>
</protein>
<dbReference type="AlphaFoldDB" id="A0A6A6L9A6"/>
<accession>A0A6A6L9A6</accession>
<sequence>MGQGEVPGQIFQILESFISFTDDVELGGQISQAVKSWSPVDVARKIVTGSSTALFDFLGTSLQLWEFV</sequence>
<keyword evidence="2" id="KW-1185">Reference proteome</keyword>